<evidence type="ECO:0000313" key="2">
    <source>
        <dbReference type="EMBL" id="SVC39922.1"/>
    </source>
</evidence>
<feature type="region of interest" description="Disordered" evidence="1">
    <location>
        <begin position="26"/>
        <end position="51"/>
    </location>
</feature>
<dbReference type="EMBL" id="UINC01089113">
    <property type="protein sequence ID" value="SVC39922.1"/>
    <property type="molecule type" value="Genomic_DNA"/>
</dbReference>
<evidence type="ECO:0000256" key="1">
    <source>
        <dbReference type="SAM" id="MobiDB-lite"/>
    </source>
</evidence>
<sequence length="51" mass="5729">RSCTIWARILPKNTIWLRIIPTSSSAWPSWAKNSRPTSSRYPTNSSPGLAN</sequence>
<feature type="non-terminal residue" evidence="2">
    <location>
        <position position="1"/>
    </location>
</feature>
<gene>
    <name evidence="2" type="ORF">METZ01_LOCUS292776</name>
</gene>
<reference evidence="2" key="1">
    <citation type="submission" date="2018-05" db="EMBL/GenBank/DDBJ databases">
        <authorList>
            <person name="Lanie J.A."/>
            <person name="Ng W.-L."/>
            <person name="Kazmierczak K.M."/>
            <person name="Andrzejewski T.M."/>
            <person name="Davidsen T.M."/>
            <person name="Wayne K.J."/>
            <person name="Tettelin H."/>
            <person name="Glass J.I."/>
            <person name="Rusch D."/>
            <person name="Podicherti R."/>
            <person name="Tsui H.-C.T."/>
            <person name="Winkler M.E."/>
        </authorList>
    </citation>
    <scope>NUCLEOTIDE SEQUENCE</scope>
</reference>
<accession>A0A382LXX0</accession>
<name>A0A382LXX0_9ZZZZ</name>
<organism evidence="2">
    <name type="scientific">marine metagenome</name>
    <dbReference type="NCBI Taxonomy" id="408172"/>
    <lineage>
        <taxon>unclassified sequences</taxon>
        <taxon>metagenomes</taxon>
        <taxon>ecological metagenomes</taxon>
    </lineage>
</organism>
<feature type="non-terminal residue" evidence="2">
    <location>
        <position position="51"/>
    </location>
</feature>
<proteinExistence type="predicted"/>
<protein>
    <submittedName>
        <fullName evidence="2">Uncharacterized protein</fullName>
    </submittedName>
</protein>
<dbReference type="AlphaFoldDB" id="A0A382LXX0"/>